<dbReference type="InterPro" id="IPR036271">
    <property type="entry name" value="Tet_transcr_reg_TetR-rel_C_sf"/>
</dbReference>
<feature type="DNA-binding region" description="H-T-H motif" evidence="4">
    <location>
        <begin position="64"/>
        <end position="83"/>
    </location>
</feature>
<evidence type="ECO:0000313" key="7">
    <source>
        <dbReference type="Proteomes" id="UP000292958"/>
    </source>
</evidence>
<sequence length="247" mass="27051">MNSIHKHEHCSLNSVQSILILMAVKKVQGILPRQRREAAKQNLRGQILAVSREIIAEEGFPALTMRKLAEKIGYSAASLYLHFRNRDEIASEVSRVGYADLLTALSSATGKARRDDPAARLRALATAYIQFGLENPQTYRLIFLGDTSYLQAVASRPDGDDPATRAYGLLIEVARDLITAGFAPPKGISRRPRAVTPTELAETLWAGMHGIVSLKLTCQQFPTASAEIMTHVMIETLLRGLEASQAG</sequence>
<dbReference type="InterPro" id="IPR001647">
    <property type="entry name" value="HTH_TetR"/>
</dbReference>
<dbReference type="GO" id="GO:0003700">
    <property type="term" value="F:DNA-binding transcription factor activity"/>
    <property type="evidence" value="ECO:0007669"/>
    <property type="project" value="TreeGrafter"/>
</dbReference>
<dbReference type="PRINTS" id="PR00455">
    <property type="entry name" value="HTHTETR"/>
</dbReference>
<proteinExistence type="predicted"/>
<dbReference type="SUPFAM" id="SSF46689">
    <property type="entry name" value="Homeodomain-like"/>
    <property type="match status" value="1"/>
</dbReference>
<dbReference type="EMBL" id="SHKW01000001">
    <property type="protein sequence ID" value="RZU41426.1"/>
    <property type="molecule type" value="Genomic_DNA"/>
</dbReference>
<dbReference type="Proteomes" id="UP000292958">
    <property type="component" value="Unassembled WGS sequence"/>
</dbReference>
<evidence type="ECO:0000313" key="6">
    <source>
        <dbReference type="EMBL" id="RZU41426.1"/>
    </source>
</evidence>
<dbReference type="PROSITE" id="PS50977">
    <property type="entry name" value="HTH_TETR_2"/>
    <property type="match status" value="1"/>
</dbReference>
<dbReference type="PANTHER" id="PTHR30055:SF234">
    <property type="entry name" value="HTH-TYPE TRANSCRIPTIONAL REGULATOR BETI"/>
    <property type="match status" value="1"/>
</dbReference>
<reference evidence="6 7" key="1">
    <citation type="submission" date="2019-02" db="EMBL/GenBank/DDBJ databases">
        <title>Genomic Encyclopedia of Archaeal and Bacterial Type Strains, Phase II (KMG-II): from individual species to whole genera.</title>
        <authorList>
            <person name="Goeker M."/>
        </authorList>
    </citation>
    <scope>NUCLEOTIDE SEQUENCE [LARGE SCALE GENOMIC DNA]</scope>
    <source>
        <strain evidence="6 7">DSM 18101</strain>
    </source>
</reference>
<evidence type="ECO:0000259" key="5">
    <source>
        <dbReference type="PROSITE" id="PS50977"/>
    </source>
</evidence>
<name>A0A4V2G4L7_9BACT</name>
<keyword evidence="1" id="KW-0805">Transcription regulation</keyword>
<keyword evidence="3" id="KW-0804">Transcription</keyword>
<accession>A0A4V2G4L7</accession>
<dbReference type="SUPFAM" id="SSF48498">
    <property type="entry name" value="Tetracyclin repressor-like, C-terminal domain"/>
    <property type="match status" value="1"/>
</dbReference>
<gene>
    <name evidence="6" type="ORF">BDD14_2948</name>
</gene>
<organism evidence="6 7">
    <name type="scientific">Edaphobacter modestus</name>
    <dbReference type="NCBI Taxonomy" id="388466"/>
    <lineage>
        <taxon>Bacteria</taxon>
        <taxon>Pseudomonadati</taxon>
        <taxon>Acidobacteriota</taxon>
        <taxon>Terriglobia</taxon>
        <taxon>Terriglobales</taxon>
        <taxon>Acidobacteriaceae</taxon>
        <taxon>Edaphobacter</taxon>
    </lineage>
</organism>
<dbReference type="InterPro" id="IPR050109">
    <property type="entry name" value="HTH-type_TetR-like_transc_reg"/>
</dbReference>
<dbReference type="InterPro" id="IPR009057">
    <property type="entry name" value="Homeodomain-like_sf"/>
</dbReference>
<dbReference type="Pfam" id="PF13305">
    <property type="entry name" value="TetR_C_33"/>
    <property type="match status" value="1"/>
</dbReference>
<dbReference type="PANTHER" id="PTHR30055">
    <property type="entry name" value="HTH-TYPE TRANSCRIPTIONAL REGULATOR RUTR"/>
    <property type="match status" value="1"/>
</dbReference>
<keyword evidence="2 4" id="KW-0238">DNA-binding</keyword>
<feature type="domain" description="HTH tetR-type" evidence="5">
    <location>
        <begin position="41"/>
        <end position="101"/>
    </location>
</feature>
<protein>
    <submittedName>
        <fullName evidence="6">TetR family transcriptional regulator</fullName>
    </submittedName>
</protein>
<evidence type="ECO:0000256" key="4">
    <source>
        <dbReference type="PROSITE-ProRule" id="PRU00335"/>
    </source>
</evidence>
<evidence type="ECO:0000256" key="2">
    <source>
        <dbReference type="ARBA" id="ARBA00023125"/>
    </source>
</evidence>
<evidence type="ECO:0000256" key="3">
    <source>
        <dbReference type="ARBA" id="ARBA00023163"/>
    </source>
</evidence>
<keyword evidence="7" id="KW-1185">Reference proteome</keyword>
<dbReference type="Gene3D" id="1.10.357.10">
    <property type="entry name" value="Tetracycline Repressor, domain 2"/>
    <property type="match status" value="1"/>
</dbReference>
<comment type="caution">
    <text evidence="6">The sequence shown here is derived from an EMBL/GenBank/DDBJ whole genome shotgun (WGS) entry which is preliminary data.</text>
</comment>
<evidence type="ECO:0000256" key="1">
    <source>
        <dbReference type="ARBA" id="ARBA00023015"/>
    </source>
</evidence>
<dbReference type="Pfam" id="PF00440">
    <property type="entry name" value="TetR_N"/>
    <property type="match status" value="1"/>
</dbReference>
<dbReference type="InterPro" id="IPR025996">
    <property type="entry name" value="MT1864/Rv1816-like_C"/>
</dbReference>
<dbReference type="GO" id="GO:0000976">
    <property type="term" value="F:transcription cis-regulatory region binding"/>
    <property type="evidence" value="ECO:0007669"/>
    <property type="project" value="TreeGrafter"/>
</dbReference>
<dbReference type="AlphaFoldDB" id="A0A4V2G4L7"/>